<dbReference type="OrthoDB" id="9917at2157"/>
<dbReference type="KEGG" id="taa:NMY3_03044"/>
<protein>
    <submittedName>
        <fullName evidence="1">Uncharacterized protein</fullName>
    </submittedName>
</protein>
<gene>
    <name evidence="1" type="ORF">NMY3_03044</name>
</gene>
<evidence type="ECO:0000313" key="1">
    <source>
        <dbReference type="EMBL" id="ALI37231.1"/>
    </source>
</evidence>
<sequence length="93" mass="10204">MPKYTGDIRNLIMSSTTIIIGLLGFNSVNTFDNANAQIDAPITIDIYETQFIPIDDATSYLAVLVNYTTNDPSLVDSRIQVKMESFAPNGTLV</sequence>
<dbReference type="EMBL" id="CP012850">
    <property type="protein sequence ID" value="ALI37231.1"/>
    <property type="molecule type" value="Genomic_DNA"/>
</dbReference>
<accession>A0A654M3V5</accession>
<organism evidence="1 2">
    <name type="scientific">Candidatus Nitrosocosmicus oleophilus</name>
    <dbReference type="NCBI Taxonomy" id="1353260"/>
    <lineage>
        <taxon>Archaea</taxon>
        <taxon>Nitrososphaerota</taxon>
        <taxon>Nitrososphaeria</taxon>
        <taxon>Nitrososphaerales</taxon>
        <taxon>Nitrososphaeraceae</taxon>
        <taxon>Candidatus Nitrosocosmicus</taxon>
    </lineage>
</organism>
<dbReference type="AlphaFoldDB" id="A0A654M3V5"/>
<dbReference type="GeneID" id="60422911"/>
<dbReference type="Proteomes" id="UP000058925">
    <property type="component" value="Chromosome"/>
</dbReference>
<keyword evidence="2" id="KW-1185">Reference proteome</keyword>
<evidence type="ECO:0000313" key="2">
    <source>
        <dbReference type="Proteomes" id="UP000058925"/>
    </source>
</evidence>
<reference evidence="2" key="1">
    <citation type="submission" date="2015-10" db="EMBL/GenBank/DDBJ databases">
        <title>Niche specialization of a soil ammonia-oxidizing archaeon, Candidatus Nitrosocosmicus oleophilus.</title>
        <authorList>
            <person name="Jung M.-Y."/>
            <person name="Rhee S.-K."/>
        </authorList>
    </citation>
    <scope>NUCLEOTIDE SEQUENCE [LARGE SCALE GENOMIC DNA]</scope>
    <source>
        <strain evidence="2">MY3</strain>
    </source>
</reference>
<proteinExistence type="predicted"/>
<name>A0A654M3V5_9ARCH</name>
<dbReference type="RefSeq" id="WP_196816335.1">
    <property type="nucleotide sequence ID" value="NZ_CP012850.1"/>
</dbReference>